<evidence type="ECO:0000313" key="1">
    <source>
        <dbReference type="EMBL" id="PUZ26198.1"/>
    </source>
</evidence>
<dbReference type="RefSeq" id="WP_108688036.1">
    <property type="nucleotide sequence ID" value="NZ_QCYK01000002.1"/>
</dbReference>
<evidence type="ECO:0000313" key="2">
    <source>
        <dbReference type="Proteomes" id="UP000244450"/>
    </source>
</evidence>
<proteinExistence type="predicted"/>
<dbReference type="OrthoDB" id="947646at2"/>
<organism evidence="1 2">
    <name type="scientific">Chitinophaga parva</name>
    <dbReference type="NCBI Taxonomy" id="2169414"/>
    <lineage>
        <taxon>Bacteria</taxon>
        <taxon>Pseudomonadati</taxon>
        <taxon>Bacteroidota</taxon>
        <taxon>Chitinophagia</taxon>
        <taxon>Chitinophagales</taxon>
        <taxon>Chitinophagaceae</taxon>
        <taxon>Chitinophaga</taxon>
    </lineage>
</organism>
<sequence>MSDSLAIPFVPAQHQGEATETAAHHVSAGEDAARTEFTAAVVRLKAVNGWKDLCGRFSSGFQLIDLHGNAVEGPAQAGLYIRIDIPGPGSTTGQGYDWVLIEKVEDVVLNDHQEISYMRSRPTQHPLHKTEGVAHFLNEDATSTFVITRNYDQLTATVYGRNEVPNTHTGHVVDDVRNAIIGASGAIGVSKLQWSAWAKGMLGRQD</sequence>
<dbReference type="AlphaFoldDB" id="A0A2T7BIU9"/>
<accession>A0A2T7BIU9</accession>
<dbReference type="Proteomes" id="UP000244450">
    <property type="component" value="Unassembled WGS sequence"/>
</dbReference>
<protein>
    <submittedName>
        <fullName evidence="1">Uncharacterized protein</fullName>
    </submittedName>
</protein>
<name>A0A2T7BIU9_9BACT</name>
<comment type="caution">
    <text evidence="1">The sequence shown here is derived from an EMBL/GenBank/DDBJ whole genome shotgun (WGS) entry which is preliminary data.</text>
</comment>
<reference evidence="1 2" key="1">
    <citation type="submission" date="2018-04" db="EMBL/GenBank/DDBJ databases">
        <title>Chitinophaga fuyangensis sp. nov., isolated from soil in a chemical factory.</title>
        <authorList>
            <person name="Chen K."/>
        </authorList>
    </citation>
    <scope>NUCLEOTIDE SEQUENCE [LARGE SCALE GENOMIC DNA]</scope>
    <source>
        <strain evidence="1 2">LY-1</strain>
    </source>
</reference>
<gene>
    <name evidence="1" type="ORF">DCC81_18375</name>
</gene>
<dbReference type="EMBL" id="QCYK01000002">
    <property type="protein sequence ID" value="PUZ26198.1"/>
    <property type="molecule type" value="Genomic_DNA"/>
</dbReference>
<keyword evidence="2" id="KW-1185">Reference proteome</keyword>